<reference evidence="2" key="1">
    <citation type="submission" date="2020-09" db="EMBL/GenBank/DDBJ databases">
        <title>Novel species of Mucilaginibacter isolated from a glacier on the Tibetan Plateau.</title>
        <authorList>
            <person name="Liu Q."/>
            <person name="Xin Y.-H."/>
        </authorList>
    </citation>
    <scope>NUCLEOTIDE SEQUENCE</scope>
    <source>
        <strain evidence="2">ZB1P21</strain>
    </source>
</reference>
<accession>A0A926NPW4</accession>
<comment type="caution">
    <text evidence="2">The sequence shown here is derived from an EMBL/GenBank/DDBJ whole genome shotgun (WGS) entry which is preliminary data.</text>
</comment>
<protein>
    <submittedName>
        <fullName evidence="2">Uncharacterized protein</fullName>
    </submittedName>
</protein>
<keyword evidence="1" id="KW-1133">Transmembrane helix</keyword>
<evidence type="ECO:0000313" key="2">
    <source>
        <dbReference type="EMBL" id="MBD1393736.1"/>
    </source>
</evidence>
<sequence>MFNNKGLQLVLGIVLIVLALTGCGRKKFDRREWDAGDGISWPNRNGMLDDLLATHKLKGMKYKEVINLLRYPQWNSYTDKSFQYEINRKMDKLDTVYSKYLVLYLNQDSVVSDIKVVEKDNSDKLAIKHKLENEQKKKK</sequence>
<dbReference type="Proteomes" id="UP000619078">
    <property type="component" value="Unassembled WGS sequence"/>
</dbReference>
<feature type="transmembrane region" description="Helical" evidence="1">
    <location>
        <begin position="6"/>
        <end position="23"/>
    </location>
</feature>
<dbReference type="EMBL" id="JACWMX010000004">
    <property type="protein sequence ID" value="MBD1393736.1"/>
    <property type="molecule type" value="Genomic_DNA"/>
</dbReference>
<dbReference type="RefSeq" id="WP_191163474.1">
    <property type="nucleotide sequence ID" value="NZ_JACWMX010000004.1"/>
</dbReference>
<name>A0A926NPW4_9SPHI</name>
<organism evidence="2 3">
    <name type="scientific">Mucilaginibacter glaciei</name>
    <dbReference type="NCBI Taxonomy" id="2772109"/>
    <lineage>
        <taxon>Bacteria</taxon>
        <taxon>Pseudomonadati</taxon>
        <taxon>Bacteroidota</taxon>
        <taxon>Sphingobacteriia</taxon>
        <taxon>Sphingobacteriales</taxon>
        <taxon>Sphingobacteriaceae</taxon>
        <taxon>Mucilaginibacter</taxon>
    </lineage>
</organism>
<proteinExistence type="predicted"/>
<dbReference type="AlphaFoldDB" id="A0A926NPW4"/>
<evidence type="ECO:0000256" key="1">
    <source>
        <dbReference type="SAM" id="Phobius"/>
    </source>
</evidence>
<dbReference type="PROSITE" id="PS51257">
    <property type="entry name" value="PROKAR_LIPOPROTEIN"/>
    <property type="match status" value="1"/>
</dbReference>
<keyword evidence="1" id="KW-0472">Membrane</keyword>
<gene>
    <name evidence="2" type="ORF">IDJ76_11570</name>
</gene>
<keyword evidence="1" id="KW-0812">Transmembrane</keyword>
<keyword evidence="3" id="KW-1185">Reference proteome</keyword>
<evidence type="ECO:0000313" key="3">
    <source>
        <dbReference type="Proteomes" id="UP000619078"/>
    </source>
</evidence>